<dbReference type="SUPFAM" id="SSF52540">
    <property type="entry name" value="P-loop containing nucleoside triphosphate hydrolases"/>
    <property type="match status" value="1"/>
</dbReference>
<dbReference type="EMBL" id="CP021081">
    <property type="protein sequence ID" value="ASN80625.1"/>
    <property type="molecule type" value="Genomic_DNA"/>
</dbReference>
<dbReference type="KEGG" id="dfc:DFI_06090"/>
<dbReference type="CDD" id="cd01983">
    <property type="entry name" value="SIMIBI"/>
    <property type="match status" value="1"/>
</dbReference>
<feature type="domain" description="CobQ/CobB/MinD/ParA nucleotide binding" evidence="2">
    <location>
        <begin position="100"/>
        <end position="258"/>
    </location>
</feature>
<dbReference type="Proteomes" id="UP000259030">
    <property type="component" value="Chromosome"/>
</dbReference>
<dbReference type="STRING" id="317577.GCA_000419625_02701"/>
<evidence type="ECO:0000256" key="1">
    <source>
        <dbReference type="SAM" id="MobiDB-lite"/>
    </source>
</evidence>
<evidence type="ECO:0000259" key="2">
    <source>
        <dbReference type="Pfam" id="PF01656"/>
    </source>
</evidence>
<keyword evidence="4" id="KW-1185">Reference proteome</keyword>
<evidence type="ECO:0000313" key="3">
    <source>
        <dbReference type="EMBL" id="ASN80625.1"/>
    </source>
</evidence>
<organism evidence="3 4">
    <name type="scientific">Deinococcus ficus</name>
    <dbReference type="NCBI Taxonomy" id="317577"/>
    <lineage>
        <taxon>Bacteria</taxon>
        <taxon>Thermotogati</taxon>
        <taxon>Deinococcota</taxon>
        <taxon>Deinococci</taxon>
        <taxon>Deinococcales</taxon>
        <taxon>Deinococcaceae</taxon>
        <taxon>Deinococcus</taxon>
    </lineage>
</organism>
<proteinExistence type="predicted"/>
<gene>
    <name evidence="3" type="ORF">DFI_06090</name>
</gene>
<accession>A0A221SVF2</accession>
<dbReference type="InterPro" id="IPR002586">
    <property type="entry name" value="CobQ/CobB/MinD/ParA_Nub-bd_dom"/>
</dbReference>
<protein>
    <recommendedName>
        <fullName evidence="2">CobQ/CobB/MinD/ParA nucleotide binding domain-containing protein</fullName>
    </recommendedName>
</protein>
<name>A0A221SVF2_9DEIO</name>
<feature type="compositionally biased region" description="Pro residues" evidence="1">
    <location>
        <begin position="73"/>
        <end position="83"/>
    </location>
</feature>
<evidence type="ECO:0000313" key="4">
    <source>
        <dbReference type="Proteomes" id="UP000259030"/>
    </source>
</evidence>
<reference evidence="3 4" key="1">
    <citation type="submission" date="2017-05" db="EMBL/GenBank/DDBJ databases">
        <title>The complete genome sequence of Deinococcus ficus isolated from the rhizosphere of the Ficus religiosa L. in Taiwan.</title>
        <authorList>
            <person name="Wu K.-M."/>
            <person name="Liao T.-L."/>
            <person name="Liu Y.-M."/>
            <person name="Young C.-C."/>
            <person name="Tsai S.-F."/>
        </authorList>
    </citation>
    <scope>NUCLEOTIDE SEQUENCE [LARGE SCALE GENOMIC DNA]</scope>
    <source>
        <strain evidence="3 4">CC-FR2-10</strain>
    </source>
</reference>
<sequence>MTGRMKASSRNAHLSRLRCRNGPDAEQKGRDRRRRRHSYAGGSAGNPQANVWLSGPRRPRKAIHDDPTRFRSPPSPSPPPGPAPRATRKDTMTAPSTVRIIAGHSGSGKTEVAVSLALHLAAAGRRVALADLDVVNPSFRSRERAALMEARSIRIISSSPGHGAAIDLPAISAEVRGPLHDPAVDVILDVGGDNVGARALTALASDIVQRGYDLLLVVNAYRPDTNTVDGVVGHLHAIELTTGLRFTGLISNTHAIHDTTAQDVLNGCDLTRQVSELTGLPVQYVTATPVVLRDLPEDLPGERLPLGLVMRDEWM</sequence>
<dbReference type="InterPro" id="IPR027417">
    <property type="entry name" value="P-loop_NTPase"/>
</dbReference>
<feature type="region of interest" description="Disordered" evidence="1">
    <location>
        <begin position="1"/>
        <end position="92"/>
    </location>
</feature>
<dbReference type="Pfam" id="PF01656">
    <property type="entry name" value="CbiA"/>
    <property type="match status" value="1"/>
</dbReference>
<dbReference type="AlphaFoldDB" id="A0A221SVF2"/>
<dbReference type="Gene3D" id="3.40.50.300">
    <property type="entry name" value="P-loop containing nucleotide triphosphate hydrolases"/>
    <property type="match status" value="1"/>
</dbReference>